<dbReference type="InterPro" id="IPR015943">
    <property type="entry name" value="WD40/YVTN_repeat-like_dom_sf"/>
</dbReference>
<feature type="compositionally biased region" description="Gly residues" evidence="2">
    <location>
        <begin position="412"/>
        <end position="425"/>
    </location>
</feature>
<dbReference type="SUPFAM" id="SSF50969">
    <property type="entry name" value="YVTN repeat-like/Quinoprotein amine dehydrogenase"/>
    <property type="match status" value="1"/>
</dbReference>
<feature type="region of interest" description="Disordered" evidence="2">
    <location>
        <begin position="394"/>
        <end position="439"/>
    </location>
</feature>
<feature type="compositionally biased region" description="Low complexity" evidence="2">
    <location>
        <begin position="192"/>
        <end position="212"/>
    </location>
</feature>
<evidence type="ECO:0000256" key="1">
    <source>
        <dbReference type="PROSITE-ProRule" id="PRU00221"/>
    </source>
</evidence>
<feature type="compositionally biased region" description="Basic residues" evidence="2">
    <location>
        <begin position="350"/>
        <end position="360"/>
    </location>
</feature>
<dbReference type="InterPro" id="IPR001680">
    <property type="entry name" value="WD40_rpt"/>
</dbReference>
<feature type="region of interest" description="Disordered" evidence="2">
    <location>
        <begin position="188"/>
        <end position="381"/>
    </location>
</feature>
<protein>
    <submittedName>
        <fullName evidence="3">Uncharacterized protein</fullName>
    </submittedName>
</protein>
<feature type="compositionally biased region" description="Basic and acidic residues" evidence="2">
    <location>
        <begin position="362"/>
        <end position="381"/>
    </location>
</feature>
<keyword evidence="1" id="KW-0853">WD repeat</keyword>
<dbReference type="Gene3D" id="2.130.10.10">
    <property type="entry name" value="YVTN repeat-like/Quinoprotein amine dehydrogenase"/>
    <property type="match status" value="1"/>
</dbReference>
<feature type="compositionally biased region" description="Basic residues" evidence="2">
    <location>
        <begin position="302"/>
        <end position="311"/>
    </location>
</feature>
<reference evidence="3" key="1">
    <citation type="submission" date="2020-07" db="EMBL/GenBank/DDBJ databases">
        <authorList>
            <person name="Lin J."/>
        </authorList>
    </citation>
    <scope>NUCLEOTIDE SEQUENCE</scope>
</reference>
<dbReference type="EMBL" id="LR862131">
    <property type="protein sequence ID" value="CAD1837174.1"/>
    <property type="molecule type" value="Genomic_DNA"/>
</dbReference>
<dbReference type="InterPro" id="IPR011044">
    <property type="entry name" value="Quino_amine_DH_bsu"/>
</dbReference>
<organism evidence="3">
    <name type="scientific">Ananas comosus var. bracteatus</name>
    <name type="common">red pineapple</name>
    <dbReference type="NCBI Taxonomy" id="296719"/>
    <lineage>
        <taxon>Eukaryota</taxon>
        <taxon>Viridiplantae</taxon>
        <taxon>Streptophyta</taxon>
        <taxon>Embryophyta</taxon>
        <taxon>Tracheophyta</taxon>
        <taxon>Spermatophyta</taxon>
        <taxon>Magnoliopsida</taxon>
        <taxon>Liliopsida</taxon>
        <taxon>Poales</taxon>
        <taxon>Bromeliaceae</taxon>
        <taxon>Bromelioideae</taxon>
        <taxon>Ananas</taxon>
    </lineage>
</organism>
<dbReference type="PROSITE" id="PS50082">
    <property type="entry name" value="WD_REPEATS_2"/>
    <property type="match status" value="1"/>
</dbReference>
<feature type="compositionally biased region" description="Pro residues" evidence="2">
    <location>
        <begin position="213"/>
        <end position="233"/>
    </location>
</feature>
<feature type="repeat" description="WD" evidence="1">
    <location>
        <begin position="135"/>
        <end position="166"/>
    </location>
</feature>
<evidence type="ECO:0000256" key="2">
    <source>
        <dbReference type="SAM" id="MobiDB-lite"/>
    </source>
</evidence>
<proteinExistence type="predicted"/>
<sequence length="439" mass="45697">MPLPRACLPFSAPPLLLSAPTRSLNSPPILLPPSAPFLWPHPPPTTTTPPRSSPALPSFPPIIPDSFFLFFLLSLVCLLRVPHFSPTGRRPLIISRQRRRRSGLLPASLLLYCATPSEICIYDLRGLRPIQTVAASPSAGALKSVALLPDGRRALTAHQDGRVRVWRRSARSGRLRLAAALPTVPDRVRRLPSPAATSASAATAAASGSSTPTPSPPSPPRPPATCSTPPPGTRPSRSGAPPTSAASSPSRRTTTPSTPSPSPPTGRCSRGRPTGASESGRAGAAARAGGDVGAARVGRERAGHRRRRRRGGGGAVLGVQRQVDLGLGEGGRPHGRGGGAAGPRESGAVRRLRRKRRLQRLRGSDGEDLAEGRERARLPRGADRALECRQVDYGSPNAAGGGGVSGLQRQPGWGGQGLAGPGFGTRSGIPSDPTLPHKV</sequence>
<accession>A0A6V7Q1W1</accession>
<feature type="compositionally biased region" description="Low complexity" evidence="2">
    <location>
        <begin position="234"/>
        <end position="257"/>
    </location>
</feature>
<dbReference type="AlphaFoldDB" id="A0A6V7Q1W1"/>
<name>A0A6V7Q1W1_ANACO</name>
<gene>
    <name evidence="3" type="ORF">CB5_LOCUS20385</name>
</gene>
<evidence type="ECO:0000313" key="3">
    <source>
        <dbReference type="EMBL" id="CAD1837174.1"/>
    </source>
</evidence>
<feature type="compositionally biased region" description="Low complexity" evidence="2">
    <location>
        <begin position="265"/>
        <end position="296"/>
    </location>
</feature>